<name>A0AA96LI38_9BACL</name>
<feature type="compositionally biased region" description="Basic and acidic residues" evidence="1">
    <location>
        <begin position="281"/>
        <end position="303"/>
    </location>
</feature>
<protein>
    <recommendedName>
        <fullName evidence="4">Flagellar hook-length control protein FliK</fullName>
    </recommendedName>
</protein>
<reference evidence="2 3" key="1">
    <citation type="submission" date="2022-02" db="EMBL/GenBank/DDBJ databases">
        <title>Paenibacillus sp. MBLB1776 Whole Genome Shotgun Sequencing.</title>
        <authorList>
            <person name="Hwang C.Y."/>
            <person name="Cho E.-S."/>
            <person name="Seo M.-J."/>
        </authorList>
    </citation>
    <scope>NUCLEOTIDE SEQUENCE [LARGE SCALE GENOMIC DNA]</scope>
    <source>
        <strain evidence="2 3">MBLB1776</strain>
    </source>
</reference>
<dbReference type="AlphaFoldDB" id="A0AA96LI38"/>
<dbReference type="Proteomes" id="UP001305702">
    <property type="component" value="Chromosome"/>
</dbReference>
<evidence type="ECO:0000313" key="3">
    <source>
        <dbReference type="Proteomes" id="UP001305702"/>
    </source>
</evidence>
<dbReference type="KEGG" id="paun:MJA45_12060"/>
<gene>
    <name evidence="2" type="ORF">MJA45_12060</name>
</gene>
<dbReference type="RefSeq" id="WP_315607496.1">
    <property type="nucleotide sequence ID" value="NZ_CP130318.1"/>
</dbReference>
<organism evidence="2 3">
    <name type="scientific">Paenibacillus aurantius</name>
    <dbReference type="NCBI Taxonomy" id="2918900"/>
    <lineage>
        <taxon>Bacteria</taxon>
        <taxon>Bacillati</taxon>
        <taxon>Bacillota</taxon>
        <taxon>Bacilli</taxon>
        <taxon>Bacillales</taxon>
        <taxon>Paenibacillaceae</taxon>
        <taxon>Paenibacillus</taxon>
    </lineage>
</organism>
<evidence type="ECO:0008006" key="4">
    <source>
        <dbReference type="Google" id="ProtNLM"/>
    </source>
</evidence>
<feature type="region of interest" description="Disordered" evidence="1">
    <location>
        <begin position="273"/>
        <end position="388"/>
    </location>
</feature>
<proteinExistence type="predicted"/>
<keyword evidence="3" id="KW-1185">Reference proteome</keyword>
<sequence length="629" mass="66999">MNIGQLLRSMIGEGQPAEPKTLELKAGQVVKGMVLRLLADQQAMVSIDGITVKARLEAPLKAGEATWLQVQPSPDGGPLVLSPAANGTAIVEGEESLALLLKSFALPDEPGNRVAARILQREGIPLTKETIRGYAEMSGQAPSGVPSGEWKQAALLAVKKGIPLSRETVAPLREVLYGIPLHQKLTSLREQVETFLSQPGASSTPTGRMLQQTVQLLETVLGMGQEAMEAKGTTLTPSSSLMAEEIQGGSRPPSAAVAAARGSVPEEIAEFRASVPFIPPKEADGNLKGQETARGKRSGDRTLSEPATERSPVPAPLRQTDSSLSAEDSPPPETASTRPESGITGAENGDEVGPRKGLDRQQALIRSETLETEESSNTPQERKVSPSIEEEPWIGKLLKAVGIDHEHHVARRLQAASAVSPNSLEEGVAWLEGSPEAHEAVRAAGDNLKSLLLQLTATEGLPSSLKDSVQQALQQVTGQQLLLASDRQSAFTHVTILLPFRDGNGVQTAAVHVQSRKGPRGELDPSNCRLVFDLQMKALGSTLVDVQVYDRLVSLQVLNNEPFTASLLESHKEEIANGLSGLGYRFLSLKCSSFPEQPADLNEGNDAAGIPPVPAAYRSKPYKGVDLRI</sequence>
<accession>A0AA96LI38</accession>
<dbReference type="EMBL" id="CP130318">
    <property type="protein sequence ID" value="WNQ13714.1"/>
    <property type="molecule type" value="Genomic_DNA"/>
</dbReference>
<evidence type="ECO:0000256" key="1">
    <source>
        <dbReference type="SAM" id="MobiDB-lite"/>
    </source>
</evidence>
<evidence type="ECO:0000313" key="2">
    <source>
        <dbReference type="EMBL" id="WNQ13714.1"/>
    </source>
</evidence>